<dbReference type="Proteomes" id="UP000041254">
    <property type="component" value="Unassembled WGS sequence"/>
</dbReference>
<dbReference type="InParanoid" id="A0A0G4H1M1"/>
<dbReference type="EMBL" id="CDMY01000938">
    <property type="protein sequence ID" value="CEM37399.1"/>
    <property type="molecule type" value="Genomic_DNA"/>
</dbReference>
<evidence type="ECO:0000256" key="6">
    <source>
        <dbReference type="ARBA" id="ARBA00023180"/>
    </source>
</evidence>
<keyword evidence="6" id="KW-0325">Glycoprotein</keyword>
<evidence type="ECO:0000313" key="8">
    <source>
        <dbReference type="EMBL" id="CEM37399.1"/>
    </source>
</evidence>
<dbReference type="OrthoDB" id="258392at2759"/>
<evidence type="ECO:0000256" key="1">
    <source>
        <dbReference type="ARBA" id="ARBA00000032"/>
    </source>
</evidence>
<dbReference type="InterPro" id="IPR050645">
    <property type="entry name" value="Histidine_acid_phosphatase"/>
</dbReference>
<proteinExistence type="inferred from homology"/>
<dbReference type="Gene3D" id="3.40.50.1240">
    <property type="entry name" value="Phosphoglycerate mutase-like"/>
    <property type="match status" value="1"/>
</dbReference>
<reference evidence="8 9" key="1">
    <citation type="submission" date="2014-11" db="EMBL/GenBank/DDBJ databases">
        <authorList>
            <person name="Zhu J."/>
            <person name="Qi W."/>
            <person name="Song R."/>
        </authorList>
    </citation>
    <scope>NUCLEOTIDE SEQUENCE [LARGE SCALE GENOMIC DNA]</scope>
</reference>
<gene>
    <name evidence="8" type="ORF">Vbra_19241</name>
</gene>
<dbReference type="PANTHER" id="PTHR11567:SF211">
    <property type="entry name" value="PROSTATIC ACID PHOSPHATASE"/>
    <property type="match status" value="1"/>
</dbReference>
<keyword evidence="3 7" id="KW-0732">Signal</keyword>
<dbReference type="AlphaFoldDB" id="A0A0G4H1M1"/>
<comment type="catalytic activity">
    <reaction evidence="1">
        <text>a phosphate monoester + H2O = an alcohol + phosphate</text>
        <dbReference type="Rhea" id="RHEA:15017"/>
        <dbReference type="ChEBI" id="CHEBI:15377"/>
        <dbReference type="ChEBI" id="CHEBI:30879"/>
        <dbReference type="ChEBI" id="CHEBI:43474"/>
        <dbReference type="ChEBI" id="CHEBI:67140"/>
        <dbReference type="EC" id="3.1.3.2"/>
    </reaction>
</comment>
<evidence type="ECO:0000256" key="4">
    <source>
        <dbReference type="ARBA" id="ARBA00022801"/>
    </source>
</evidence>
<dbReference type="PANTHER" id="PTHR11567">
    <property type="entry name" value="ACID PHOSPHATASE-RELATED"/>
    <property type="match status" value="1"/>
</dbReference>
<comment type="similarity">
    <text evidence="2">Belongs to the histidine acid phosphatase family.</text>
</comment>
<evidence type="ECO:0000256" key="3">
    <source>
        <dbReference type="ARBA" id="ARBA00022729"/>
    </source>
</evidence>
<evidence type="ECO:0000256" key="7">
    <source>
        <dbReference type="SAM" id="SignalP"/>
    </source>
</evidence>
<evidence type="ECO:0008006" key="10">
    <source>
        <dbReference type="Google" id="ProtNLM"/>
    </source>
</evidence>
<dbReference type="InterPro" id="IPR029033">
    <property type="entry name" value="His_PPase_superfam"/>
</dbReference>
<feature type="chain" id="PRO_5005190973" description="Histidine acid phosphatase" evidence="7">
    <location>
        <begin position="27"/>
        <end position="598"/>
    </location>
</feature>
<dbReference type="GO" id="GO:0003993">
    <property type="term" value="F:acid phosphatase activity"/>
    <property type="evidence" value="ECO:0007669"/>
    <property type="project" value="UniProtKB-EC"/>
</dbReference>
<dbReference type="VEuPathDB" id="CryptoDB:Vbra_19241"/>
<sequence length="598" mass="67483">MLSGFSAMNAAAVLIVVLVLPWQCQARRIQDGSRLVFADGTTDNFDASITNISSIHGGIRLIHHDTRPIASTHEGPSLWSFGRDAEECERQSCEDASCPLTGDEWGSSFVQQPKGEETSKKIILAIELCRHGARAPYTFATHSLKDAEKDWIGGRQYLSELGQIQHYILGRIVREKYTALGLLSPSYEPGEVFVRASSTWRSMMSANAQMSGLYPTGFYVFGKGKRLNPLQKETLHTVYRTGTSPTGKRIRDVVGAGRHRVRELLTPHYLRKFAEDTGLDLEDVLSTEVLHLNVGQGGSENVPVFSADKLNDHLILAVEPFGCDGYEQVWRQQHGFPMLYKPSPAAQFFMDVYAGKIRRTKKFLPHLFNKTFTEVSNEHLAESRSLEEHFGPPTVIQEYCTFVTPYLRLSDVGDIYVAYKADGRNPPFKIEPELIDECLNAIDTKFTFAWDDEFFPRVASSLLFEFIVGIFRARAYTRCASSTRLMGDLKEFLHSRSAALSEMDPNKVKFILLSGHDGNVLSALSVMDLARGEAPRFAASLFWELWEVKRGQAIQHVIKVSMCGNRDCTLKEFATKIENKMRIWLDGEQPAHLMYNWW</sequence>
<evidence type="ECO:0000256" key="5">
    <source>
        <dbReference type="ARBA" id="ARBA00023157"/>
    </source>
</evidence>
<dbReference type="CDD" id="cd07061">
    <property type="entry name" value="HP_HAP_like"/>
    <property type="match status" value="1"/>
</dbReference>
<dbReference type="STRING" id="1169540.A0A0G4H1M1"/>
<name>A0A0G4H1M1_VITBC</name>
<keyword evidence="4" id="KW-0378">Hydrolase</keyword>
<protein>
    <recommendedName>
        <fullName evidence="10">Histidine acid phosphatase</fullName>
    </recommendedName>
</protein>
<keyword evidence="9" id="KW-1185">Reference proteome</keyword>
<dbReference type="PhylomeDB" id="A0A0G4H1M1"/>
<evidence type="ECO:0000313" key="9">
    <source>
        <dbReference type="Proteomes" id="UP000041254"/>
    </source>
</evidence>
<dbReference type="SUPFAM" id="SSF53254">
    <property type="entry name" value="Phosphoglycerate mutase-like"/>
    <property type="match status" value="1"/>
</dbReference>
<evidence type="ECO:0000256" key="2">
    <source>
        <dbReference type="ARBA" id="ARBA00005375"/>
    </source>
</evidence>
<accession>A0A0G4H1M1</accession>
<feature type="signal peptide" evidence="7">
    <location>
        <begin position="1"/>
        <end position="26"/>
    </location>
</feature>
<organism evidence="8 9">
    <name type="scientific">Vitrella brassicaformis (strain CCMP3155)</name>
    <dbReference type="NCBI Taxonomy" id="1169540"/>
    <lineage>
        <taxon>Eukaryota</taxon>
        <taxon>Sar</taxon>
        <taxon>Alveolata</taxon>
        <taxon>Colpodellida</taxon>
        <taxon>Vitrellaceae</taxon>
        <taxon>Vitrella</taxon>
    </lineage>
</organism>
<dbReference type="Pfam" id="PF00328">
    <property type="entry name" value="His_Phos_2"/>
    <property type="match status" value="1"/>
</dbReference>
<dbReference type="InterPro" id="IPR000560">
    <property type="entry name" value="His_Pase_clade-2"/>
</dbReference>
<keyword evidence="5" id="KW-1015">Disulfide bond</keyword>